<reference evidence="2" key="1">
    <citation type="submission" date="2014-09" db="EMBL/GenBank/DDBJ databases">
        <authorList>
            <person name="Sharma Rahul"/>
            <person name="Thines Marco"/>
        </authorList>
    </citation>
    <scope>NUCLEOTIDE SEQUENCE [LARGE SCALE GENOMIC DNA]</scope>
</reference>
<sequence>MELHEILYSAMTDIFSHQDLNNIFVKALEDPHTVQLANALLECRWSYDRKETHKMLAKVNPYNFFSNHFKEFVGYIRSQNRDQDELVYTFLELKVLTEFYGEDLLAQILVLPKNQIVRGWTYLNALTTVWLGEKKSPVEVMKTVDDDVYNFLYYGADKFSPKLCFSYNSKFYKVYPSEVTMTSLDTLTSAVGPARVAIMLDIAQKSPNSFGKSQGLVYQNTQYQEWYAKKLSPDDVYEMIENDLMKNPWGLSDASDLAESVRIRYTSALLHPDFTKNKELVV</sequence>
<protein>
    <submittedName>
        <fullName evidence="1">Uncharacterized protein</fullName>
    </submittedName>
</protein>
<dbReference type="RefSeq" id="XP_024579408.1">
    <property type="nucleotide sequence ID" value="XM_024728986.1"/>
</dbReference>
<evidence type="ECO:0000313" key="2">
    <source>
        <dbReference type="Proteomes" id="UP000054928"/>
    </source>
</evidence>
<accession>A0A0P1ANM9</accession>
<proteinExistence type="predicted"/>
<organism evidence="1 2">
    <name type="scientific">Plasmopara halstedii</name>
    <name type="common">Downy mildew of sunflower</name>
    <dbReference type="NCBI Taxonomy" id="4781"/>
    <lineage>
        <taxon>Eukaryota</taxon>
        <taxon>Sar</taxon>
        <taxon>Stramenopiles</taxon>
        <taxon>Oomycota</taxon>
        <taxon>Peronosporomycetes</taxon>
        <taxon>Peronosporales</taxon>
        <taxon>Peronosporaceae</taxon>
        <taxon>Plasmopara</taxon>
    </lineage>
</organism>
<dbReference type="AlphaFoldDB" id="A0A0P1ANM9"/>
<keyword evidence="2" id="KW-1185">Reference proteome</keyword>
<dbReference type="EMBL" id="CCYD01000653">
    <property type="protein sequence ID" value="CEG43039.1"/>
    <property type="molecule type" value="Genomic_DNA"/>
</dbReference>
<dbReference type="GeneID" id="36408319"/>
<dbReference type="OrthoDB" id="123946at2759"/>
<name>A0A0P1ANM9_PLAHL</name>
<dbReference type="Proteomes" id="UP000054928">
    <property type="component" value="Unassembled WGS sequence"/>
</dbReference>
<evidence type="ECO:0000313" key="1">
    <source>
        <dbReference type="EMBL" id="CEG43039.1"/>
    </source>
</evidence>